<evidence type="ECO:0000313" key="1">
    <source>
        <dbReference type="EMBL" id="WIY25009.1"/>
    </source>
</evidence>
<accession>A0A9Y2L190</accession>
<dbReference type="KEGG" id="ppso:QPJ95_21390"/>
<keyword evidence="2" id="KW-1185">Reference proteome</keyword>
<dbReference type="Proteomes" id="UP001238334">
    <property type="component" value="Chromosome"/>
</dbReference>
<organism evidence="1 2">
    <name type="scientific">Parasedimentitalea psychrophila</name>
    <dbReference type="NCBI Taxonomy" id="2997337"/>
    <lineage>
        <taxon>Bacteria</taxon>
        <taxon>Pseudomonadati</taxon>
        <taxon>Pseudomonadota</taxon>
        <taxon>Alphaproteobacteria</taxon>
        <taxon>Rhodobacterales</taxon>
        <taxon>Paracoccaceae</taxon>
        <taxon>Parasedimentitalea</taxon>
    </lineage>
</organism>
<evidence type="ECO:0000313" key="2">
    <source>
        <dbReference type="Proteomes" id="UP001238334"/>
    </source>
</evidence>
<sequence>MKKPRHRVSDHAVLRYLQRVQGVDIEALRRRIGHIVDRHREHDGTSGVISGGFVYKLQGGVVATIIPASRQNRRSGFKGGNGPCNDRS</sequence>
<dbReference type="AlphaFoldDB" id="A0A9Y2L190"/>
<dbReference type="EMBL" id="CP127247">
    <property type="protein sequence ID" value="WIY25009.1"/>
    <property type="molecule type" value="Genomic_DNA"/>
</dbReference>
<name>A0A9Y2L190_9RHOB</name>
<proteinExistence type="predicted"/>
<dbReference type="RefSeq" id="WP_270920583.1">
    <property type="nucleotide sequence ID" value="NZ_CP127247.1"/>
</dbReference>
<gene>
    <name evidence="1" type="ORF">QPJ95_21390</name>
</gene>
<protein>
    <submittedName>
        <fullName evidence="1">Uncharacterized protein</fullName>
    </submittedName>
</protein>
<reference evidence="1 2" key="1">
    <citation type="submission" date="2023-06" db="EMBL/GenBank/DDBJ databases">
        <title>Parasedimentitalea psychrophila sp. nov., a psychrophilic bacterium isolated from deep-sea sediment.</title>
        <authorList>
            <person name="Li A."/>
        </authorList>
    </citation>
    <scope>NUCLEOTIDE SEQUENCE [LARGE SCALE GENOMIC DNA]</scope>
    <source>
        <strain evidence="1 2">QS115</strain>
    </source>
</reference>